<dbReference type="InterPro" id="IPR050109">
    <property type="entry name" value="HTH-type_TetR-like_transc_reg"/>
</dbReference>
<dbReference type="PRINTS" id="PR00400">
    <property type="entry name" value="TETREPRESSOR"/>
</dbReference>
<keyword evidence="8" id="KW-1185">Reference proteome</keyword>
<dbReference type="InterPro" id="IPR004111">
    <property type="entry name" value="Repressor_TetR_C"/>
</dbReference>
<feature type="domain" description="HTH tetR-type" evidence="6">
    <location>
        <begin position="5"/>
        <end position="65"/>
    </location>
</feature>
<dbReference type="InterPro" id="IPR009057">
    <property type="entry name" value="Homeodomain-like_sf"/>
</dbReference>
<dbReference type="PROSITE" id="PS50977">
    <property type="entry name" value="HTH_TETR_2"/>
    <property type="match status" value="1"/>
</dbReference>
<name>A0ABU8LM64_9MICO</name>
<keyword evidence="4" id="KW-0804">Transcription</keyword>
<dbReference type="EMBL" id="JBBDGN010000008">
    <property type="protein sequence ID" value="MEJ1092011.1"/>
    <property type="molecule type" value="Genomic_DNA"/>
</dbReference>
<dbReference type="PANTHER" id="PTHR30055:SF234">
    <property type="entry name" value="HTH-TYPE TRANSCRIPTIONAL REGULATOR BETI"/>
    <property type="match status" value="1"/>
</dbReference>
<organism evidence="7 8">
    <name type="scientific">Microbacterium istanbulense</name>
    <dbReference type="NCBI Taxonomy" id="3122049"/>
    <lineage>
        <taxon>Bacteria</taxon>
        <taxon>Bacillati</taxon>
        <taxon>Actinomycetota</taxon>
        <taxon>Actinomycetes</taxon>
        <taxon>Micrococcales</taxon>
        <taxon>Microbacteriaceae</taxon>
        <taxon>Microbacterium</taxon>
    </lineage>
</organism>
<keyword evidence="1" id="KW-0678">Repressor</keyword>
<dbReference type="Gene3D" id="1.10.10.60">
    <property type="entry name" value="Homeodomain-like"/>
    <property type="match status" value="1"/>
</dbReference>
<evidence type="ECO:0000313" key="8">
    <source>
        <dbReference type="Proteomes" id="UP001366085"/>
    </source>
</evidence>
<protein>
    <submittedName>
        <fullName evidence="7">TetR family transcriptional regulator</fullName>
    </submittedName>
</protein>
<evidence type="ECO:0000313" key="7">
    <source>
        <dbReference type="EMBL" id="MEJ1092011.1"/>
    </source>
</evidence>
<feature type="DNA-binding region" description="H-T-H motif" evidence="5">
    <location>
        <begin position="28"/>
        <end position="47"/>
    </location>
</feature>
<sequence>MSPTRHDRDGVVDTALDLLDRVGLPDLSMRRLATELGVQPSALYWHFDSKQELLAAVADRILARIPDTLATVEPERALAAAQSVRDALLTYRDGAEVVMSTHALGLGSGRARDVLVTALGAGPDAEEGADVLLQFILGHTLLVQQRLHAQSHGAAADQGTQDPSGSIENTFDAGIRTFLAGLRSPAGGLTQ</sequence>
<evidence type="ECO:0000256" key="3">
    <source>
        <dbReference type="ARBA" id="ARBA00023125"/>
    </source>
</evidence>
<evidence type="ECO:0000256" key="2">
    <source>
        <dbReference type="ARBA" id="ARBA00023015"/>
    </source>
</evidence>
<dbReference type="InterPro" id="IPR003012">
    <property type="entry name" value="Tet_transcr_reg_TetR"/>
</dbReference>
<reference evidence="7 8" key="1">
    <citation type="submission" date="2024-02" db="EMBL/GenBank/DDBJ databases">
        <authorList>
            <person name="Saticioglu I.B."/>
        </authorList>
    </citation>
    <scope>NUCLEOTIDE SEQUENCE [LARGE SCALE GENOMIC DNA]</scope>
    <source>
        <strain evidence="7 8">Mu-43</strain>
    </source>
</reference>
<evidence type="ECO:0000256" key="5">
    <source>
        <dbReference type="PROSITE-ProRule" id="PRU00335"/>
    </source>
</evidence>
<dbReference type="SUPFAM" id="SSF48498">
    <property type="entry name" value="Tetracyclin repressor-like, C-terminal domain"/>
    <property type="match status" value="1"/>
</dbReference>
<gene>
    <name evidence="7" type="ORF">WDU93_09915</name>
</gene>
<dbReference type="PRINTS" id="PR00455">
    <property type="entry name" value="HTHTETR"/>
</dbReference>
<dbReference type="InterPro" id="IPR036271">
    <property type="entry name" value="Tet_transcr_reg_TetR-rel_C_sf"/>
</dbReference>
<comment type="caution">
    <text evidence="7">The sequence shown here is derived from an EMBL/GenBank/DDBJ whole genome shotgun (WGS) entry which is preliminary data.</text>
</comment>
<dbReference type="RefSeq" id="WP_337320116.1">
    <property type="nucleotide sequence ID" value="NZ_JBBDGN010000008.1"/>
</dbReference>
<evidence type="ECO:0000256" key="1">
    <source>
        <dbReference type="ARBA" id="ARBA00022491"/>
    </source>
</evidence>
<dbReference type="InterPro" id="IPR001647">
    <property type="entry name" value="HTH_TetR"/>
</dbReference>
<keyword evidence="3 5" id="KW-0238">DNA-binding</keyword>
<keyword evidence="2" id="KW-0805">Transcription regulation</keyword>
<evidence type="ECO:0000256" key="4">
    <source>
        <dbReference type="ARBA" id="ARBA00023163"/>
    </source>
</evidence>
<dbReference type="Gene3D" id="1.10.357.10">
    <property type="entry name" value="Tetracycline Repressor, domain 2"/>
    <property type="match status" value="1"/>
</dbReference>
<dbReference type="Pfam" id="PF02909">
    <property type="entry name" value="TetR_C_1"/>
    <property type="match status" value="1"/>
</dbReference>
<proteinExistence type="predicted"/>
<evidence type="ECO:0000259" key="6">
    <source>
        <dbReference type="PROSITE" id="PS50977"/>
    </source>
</evidence>
<dbReference type="SUPFAM" id="SSF46689">
    <property type="entry name" value="Homeodomain-like"/>
    <property type="match status" value="1"/>
</dbReference>
<dbReference type="Proteomes" id="UP001366085">
    <property type="component" value="Unassembled WGS sequence"/>
</dbReference>
<dbReference type="Pfam" id="PF00440">
    <property type="entry name" value="TetR_N"/>
    <property type="match status" value="1"/>
</dbReference>
<accession>A0ABU8LM64</accession>
<dbReference type="PANTHER" id="PTHR30055">
    <property type="entry name" value="HTH-TYPE TRANSCRIPTIONAL REGULATOR RUTR"/>
    <property type="match status" value="1"/>
</dbReference>